<sequence length="86" mass="9633">MKRIVRLRSVKDFKKVLLVRSVLRSLLPSSPLTPRQPKQTHPSEQPEPATAGDDIHRLQTQLEDISAKLVELKISANVVRETGGIN</sequence>
<evidence type="ECO:0000313" key="2">
    <source>
        <dbReference type="EMBL" id="TIA87042.1"/>
    </source>
</evidence>
<feature type="region of interest" description="Disordered" evidence="1">
    <location>
        <begin position="28"/>
        <end position="55"/>
    </location>
</feature>
<evidence type="ECO:0000313" key="3">
    <source>
        <dbReference type="Proteomes" id="UP000310189"/>
    </source>
</evidence>
<evidence type="ECO:0000256" key="1">
    <source>
        <dbReference type="SAM" id="MobiDB-lite"/>
    </source>
</evidence>
<accession>A0A4T0FFF6</accession>
<dbReference type="AlphaFoldDB" id="A0A4T0FFF6"/>
<keyword evidence="3" id="KW-1185">Reference proteome</keyword>
<organism evidence="2 3">
    <name type="scientific">Wallemia hederae</name>
    <dbReference type="NCBI Taxonomy" id="1540922"/>
    <lineage>
        <taxon>Eukaryota</taxon>
        <taxon>Fungi</taxon>
        <taxon>Dikarya</taxon>
        <taxon>Basidiomycota</taxon>
        <taxon>Wallemiomycotina</taxon>
        <taxon>Wallemiomycetes</taxon>
        <taxon>Wallemiales</taxon>
        <taxon>Wallemiaceae</taxon>
        <taxon>Wallemia</taxon>
    </lineage>
</organism>
<proteinExistence type="predicted"/>
<dbReference type="Proteomes" id="UP000310189">
    <property type="component" value="Unassembled WGS sequence"/>
</dbReference>
<name>A0A4T0FFF6_9BASI</name>
<gene>
    <name evidence="2" type="ORF">E3P99_03443</name>
</gene>
<reference evidence="2 3" key="1">
    <citation type="submission" date="2019-03" db="EMBL/GenBank/DDBJ databases">
        <title>Sequencing 23 genomes of Wallemia ichthyophaga.</title>
        <authorList>
            <person name="Gostincar C."/>
        </authorList>
    </citation>
    <scope>NUCLEOTIDE SEQUENCE [LARGE SCALE GENOMIC DNA]</scope>
    <source>
        <strain evidence="2 3">EXF-5753</strain>
    </source>
</reference>
<protein>
    <submittedName>
        <fullName evidence="2">Uncharacterized protein</fullName>
    </submittedName>
</protein>
<comment type="caution">
    <text evidence="2">The sequence shown here is derived from an EMBL/GenBank/DDBJ whole genome shotgun (WGS) entry which is preliminary data.</text>
</comment>
<dbReference type="EMBL" id="SPNW01000067">
    <property type="protein sequence ID" value="TIA87042.1"/>
    <property type="molecule type" value="Genomic_DNA"/>
</dbReference>